<evidence type="ECO:0000313" key="5">
    <source>
        <dbReference type="EMBL" id="GHA78487.1"/>
    </source>
</evidence>
<dbReference type="InterPro" id="IPR011010">
    <property type="entry name" value="DNA_brk_join_enz"/>
</dbReference>
<dbReference type="Gene3D" id="3.30.160.390">
    <property type="entry name" value="Integrase, DNA-binding domain"/>
    <property type="match status" value="1"/>
</dbReference>
<evidence type="ECO:0000313" key="6">
    <source>
        <dbReference type="Proteomes" id="UP000614287"/>
    </source>
</evidence>
<protein>
    <submittedName>
        <fullName evidence="5">Prophage integrase IntF</fullName>
    </submittedName>
</protein>
<proteinExistence type="inferred from homology"/>
<dbReference type="GO" id="GO:0015074">
    <property type="term" value="P:DNA integration"/>
    <property type="evidence" value="ECO:0007669"/>
    <property type="project" value="UniProtKB-KW"/>
</dbReference>
<keyword evidence="2" id="KW-0229">DNA integration</keyword>
<comment type="similarity">
    <text evidence="1">Belongs to the 'phage' integrase family.</text>
</comment>
<dbReference type="PANTHER" id="PTHR30629">
    <property type="entry name" value="PROPHAGE INTEGRASE"/>
    <property type="match status" value="1"/>
</dbReference>
<dbReference type="Pfam" id="PF00589">
    <property type="entry name" value="Phage_integrase"/>
    <property type="match status" value="1"/>
</dbReference>
<evidence type="ECO:0000256" key="2">
    <source>
        <dbReference type="ARBA" id="ARBA00022908"/>
    </source>
</evidence>
<evidence type="ECO:0000256" key="1">
    <source>
        <dbReference type="ARBA" id="ARBA00008857"/>
    </source>
</evidence>
<dbReference type="Gene3D" id="1.10.443.10">
    <property type="entry name" value="Intergrase catalytic core"/>
    <property type="match status" value="1"/>
</dbReference>
<dbReference type="Pfam" id="PF13356">
    <property type="entry name" value="Arm-DNA-bind_3"/>
    <property type="match status" value="1"/>
</dbReference>
<gene>
    <name evidence="5" type="primary">intF</name>
    <name evidence="5" type="ORF">GCM10009007_19430</name>
</gene>
<evidence type="ECO:0000259" key="4">
    <source>
        <dbReference type="PROSITE" id="PS51898"/>
    </source>
</evidence>
<dbReference type="AlphaFoldDB" id="A0A8J3CNZ4"/>
<keyword evidence="6" id="KW-1185">Reference proteome</keyword>
<dbReference type="InterPro" id="IPR050808">
    <property type="entry name" value="Phage_Integrase"/>
</dbReference>
<dbReference type="EMBL" id="BMZG01000012">
    <property type="protein sequence ID" value="GHA78487.1"/>
    <property type="molecule type" value="Genomic_DNA"/>
</dbReference>
<dbReference type="PROSITE" id="PS51898">
    <property type="entry name" value="TYR_RECOMBINASE"/>
    <property type="match status" value="1"/>
</dbReference>
<comment type="caution">
    <text evidence="5">The sequence shown here is derived from an EMBL/GenBank/DDBJ whole genome shotgun (WGS) entry which is preliminary data.</text>
</comment>
<dbReference type="GO" id="GO:0003677">
    <property type="term" value="F:DNA binding"/>
    <property type="evidence" value="ECO:0007669"/>
    <property type="project" value="InterPro"/>
</dbReference>
<dbReference type="InterPro" id="IPR038488">
    <property type="entry name" value="Integrase_DNA-bd_sf"/>
</dbReference>
<dbReference type="Proteomes" id="UP000614287">
    <property type="component" value="Unassembled WGS sequence"/>
</dbReference>
<feature type="domain" description="Tyr recombinase" evidence="4">
    <location>
        <begin position="235"/>
        <end position="408"/>
    </location>
</feature>
<organism evidence="5 6">
    <name type="scientific">Formosimonas limnophila</name>
    <dbReference type="NCBI Taxonomy" id="1384487"/>
    <lineage>
        <taxon>Bacteria</taxon>
        <taxon>Pseudomonadati</taxon>
        <taxon>Pseudomonadota</taxon>
        <taxon>Betaproteobacteria</taxon>
        <taxon>Burkholderiales</taxon>
        <taxon>Burkholderiaceae</taxon>
        <taxon>Formosimonas</taxon>
    </lineage>
</organism>
<sequence length="438" mass="49659">MSNKIPFTEVRVSSLTCITNKAQSFYWDTKTPCLGVRVTSTGAKAYIFEVKLFGKTIRITIGNTDSWALGQAQNEARRLKVLVDAGIDPRQEKTDKQAQAEAKAAEIKRQNVIVADMWTEYIEAGKTKWGELHCNDHIRLASAGGEKKQRTKGVRKAGVLSSLMGLRFVELTEEVLIAWLQNESIERATQAALGYRLLRAFVRWAHEDQRYTGIVDPQIFGVRKVKEKVQKPNAKKDDTLSREHLTAWFDAVLNIPNHSIRVYLISLVLTGARPHQEMAMLKWDDVGFEWGGRLVLHDKIEGERIIPLPPFLAHLIKQLPRINEYVYWSETAEHGHITNVYNTHSKALKAAGLPHVSLHGLRRSFSNLAEWAEAPEGVIKQIMGHAPTDTHNRVYKNRPLDLLRLWHHKIEAWILKEAGIEFIPAPVPAKSHLRVVNG</sequence>
<dbReference type="PANTHER" id="PTHR30629:SF6">
    <property type="entry name" value="PROPHAGE INTEGRASE INTA-RELATED"/>
    <property type="match status" value="1"/>
</dbReference>
<accession>A0A8J3CNZ4</accession>
<keyword evidence="3" id="KW-0233">DNA recombination</keyword>
<dbReference type="InterPro" id="IPR002104">
    <property type="entry name" value="Integrase_catalytic"/>
</dbReference>
<name>A0A8J3CNZ4_9BURK</name>
<dbReference type="SUPFAM" id="SSF56349">
    <property type="entry name" value="DNA breaking-rejoining enzymes"/>
    <property type="match status" value="1"/>
</dbReference>
<evidence type="ECO:0000256" key="3">
    <source>
        <dbReference type="ARBA" id="ARBA00023172"/>
    </source>
</evidence>
<dbReference type="GO" id="GO:0006310">
    <property type="term" value="P:DNA recombination"/>
    <property type="evidence" value="ECO:0007669"/>
    <property type="project" value="UniProtKB-KW"/>
</dbReference>
<dbReference type="InterPro" id="IPR013762">
    <property type="entry name" value="Integrase-like_cat_sf"/>
</dbReference>
<reference evidence="5" key="1">
    <citation type="journal article" date="2014" name="Int. J. Syst. Evol. Microbiol.">
        <title>Complete genome sequence of Corynebacterium casei LMG S-19264T (=DSM 44701T), isolated from a smear-ripened cheese.</title>
        <authorList>
            <consortium name="US DOE Joint Genome Institute (JGI-PGF)"/>
            <person name="Walter F."/>
            <person name="Albersmeier A."/>
            <person name="Kalinowski J."/>
            <person name="Ruckert C."/>
        </authorList>
    </citation>
    <scope>NUCLEOTIDE SEQUENCE</scope>
    <source>
        <strain evidence="5">KCTC 32501</strain>
    </source>
</reference>
<reference evidence="5" key="2">
    <citation type="submission" date="2020-09" db="EMBL/GenBank/DDBJ databases">
        <authorList>
            <person name="Sun Q."/>
            <person name="Kim S."/>
        </authorList>
    </citation>
    <scope>NUCLEOTIDE SEQUENCE</scope>
    <source>
        <strain evidence="5">KCTC 32501</strain>
    </source>
</reference>
<dbReference type="InterPro" id="IPR025166">
    <property type="entry name" value="Integrase_DNA_bind_dom"/>
</dbReference>